<name>A0ABQ8Q094_9AGAR</name>
<gene>
    <name evidence="1" type="ORF">F5050DRAFT_1581959</name>
</gene>
<organism evidence="1 2">
    <name type="scientific">Lentinula boryana</name>
    <dbReference type="NCBI Taxonomy" id="40481"/>
    <lineage>
        <taxon>Eukaryota</taxon>
        <taxon>Fungi</taxon>
        <taxon>Dikarya</taxon>
        <taxon>Basidiomycota</taxon>
        <taxon>Agaricomycotina</taxon>
        <taxon>Agaricomycetes</taxon>
        <taxon>Agaricomycetidae</taxon>
        <taxon>Agaricales</taxon>
        <taxon>Marasmiineae</taxon>
        <taxon>Omphalotaceae</taxon>
        <taxon>Lentinula</taxon>
    </lineage>
</organism>
<evidence type="ECO:0000313" key="1">
    <source>
        <dbReference type="EMBL" id="KAJ3991111.1"/>
    </source>
</evidence>
<reference evidence="1" key="1">
    <citation type="submission" date="2022-08" db="EMBL/GenBank/DDBJ databases">
        <authorList>
            <consortium name="DOE Joint Genome Institute"/>
            <person name="Min B."/>
            <person name="Riley R."/>
            <person name="Sierra-Patev S."/>
            <person name="Naranjo-Ortiz M."/>
            <person name="Looney B."/>
            <person name="Konkel Z."/>
            <person name="Slot J.C."/>
            <person name="Sakamoto Y."/>
            <person name="Steenwyk J.L."/>
            <person name="Rokas A."/>
            <person name="Carro J."/>
            <person name="Camarero S."/>
            <person name="Ferreira P."/>
            <person name="Molpeceres G."/>
            <person name="Ruiz-Duenas F.J."/>
            <person name="Serrano A."/>
            <person name="Henrissat B."/>
            <person name="Drula E."/>
            <person name="Hughes K.W."/>
            <person name="Mata J.L."/>
            <person name="Ishikawa N.K."/>
            <person name="Vargas-Isla R."/>
            <person name="Ushijima S."/>
            <person name="Smith C.A."/>
            <person name="Ahrendt S."/>
            <person name="Andreopoulos W."/>
            <person name="He G."/>
            <person name="Labutti K."/>
            <person name="Lipzen A."/>
            <person name="Ng V."/>
            <person name="Sandor L."/>
            <person name="Barry K."/>
            <person name="Martinez A.T."/>
            <person name="Xiao Y."/>
            <person name="Gibbons J.G."/>
            <person name="Terashima K."/>
            <person name="Hibbett D.S."/>
            <person name="Grigoriev I.V."/>
        </authorList>
    </citation>
    <scope>NUCLEOTIDE SEQUENCE</scope>
    <source>
        <strain evidence="1">TFB10827</strain>
    </source>
</reference>
<protein>
    <submittedName>
        <fullName evidence="1">Uncharacterized protein</fullName>
    </submittedName>
</protein>
<comment type="caution">
    <text evidence="1">The sequence shown here is derived from an EMBL/GenBank/DDBJ whole genome shotgun (WGS) entry which is preliminary data.</text>
</comment>
<proteinExistence type="predicted"/>
<accession>A0ABQ8Q094</accession>
<sequence>MDKLTSSDPDFAEPSSPLSELLFQSTHYYDSNKHVFAYKKVANKVLPVPTVMPEYAKTVRRFPEDPLLSLPAISKHPPPFTPGVRLTQERMDAMGIFENKFLWPEEQLLAAHVLMNNEMALAWNEAEKGSFREDYFPPAKIPMIAHTPWADRTLPIPP</sequence>
<feature type="non-terminal residue" evidence="1">
    <location>
        <position position="158"/>
    </location>
</feature>
<keyword evidence="2" id="KW-1185">Reference proteome</keyword>
<dbReference type="EMBL" id="MU791172">
    <property type="protein sequence ID" value="KAJ3991111.1"/>
    <property type="molecule type" value="Genomic_DNA"/>
</dbReference>
<evidence type="ECO:0000313" key="2">
    <source>
        <dbReference type="Proteomes" id="UP001163828"/>
    </source>
</evidence>
<dbReference type="Proteomes" id="UP001163828">
    <property type="component" value="Unassembled WGS sequence"/>
</dbReference>